<keyword evidence="4 19" id="KW-0813">Transport</keyword>
<dbReference type="SMART" id="SM00472">
    <property type="entry name" value="MIR"/>
    <property type="match status" value="4"/>
</dbReference>
<dbReference type="FunFam" id="2.80.10.50:FF:000028">
    <property type="entry name" value="Inositol 1,4,5-trisphosphate receptor type 3"/>
    <property type="match status" value="1"/>
</dbReference>
<dbReference type="InterPro" id="IPR035910">
    <property type="entry name" value="RyR/IP3R_RIH_dom_sf"/>
</dbReference>
<dbReference type="InterPro" id="IPR014821">
    <property type="entry name" value="Ins145_P3_rcpt"/>
</dbReference>
<keyword evidence="13 19" id="KW-0472">Membrane</keyword>
<keyword evidence="5" id="KW-0597">Phosphoprotein</keyword>
<dbReference type="GO" id="GO:0070679">
    <property type="term" value="F:inositol 1,4,5 trisphosphate binding"/>
    <property type="evidence" value="ECO:0007669"/>
    <property type="project" value="UniProtKB-UniRule"/>
</dbReference>
<feature type="transmembrane region" description="Helical" evidence="19">
    <location>
        <begin position="2198"/>
        <end position="2218"/>
    </location>
</feature>
<feature type="domain" description="MIR" evidence="21">
    <location>
        <begin position="113"/>
        <end position="173"/>
    </location>
</feature>
<evidence type="ECO:0000256" key="7">
    <source>
        <dbReference type="ARBA" id="ARBA00022673"/>
    </source>
</evidence>
<evidence type="ECO:0000256" key="3">
    <source>
        <dbReference type="ARBA" id="ARBA00009453"/>
    </source>
</evidence>
<dbReference type="FunFam" id="2.80.10.50:FF:000002">
    <property type="entry name" value="Inositol 1,4,5-trisphosphate receptor type 2"/>
    <property type="match status" value="1"/>
</dbReference>
<evidence type="ECO:0000256" key="20">
    <source>
        <dbReference type="SAM" id="MobiDB-lite"/>
    </source>
</evidence>
<evidence type="ECO:0000256" key="10">
    <source>
        <dbReference type="ARBA" id="ARBA00022824"/>
    </source>
</evidence>
<dbReference type="GO" id="GO:0005789">
    <property type="term" value="C:endoplasmic reticulum membrane"/>
    <property type="evidence" value="ECO:0007669"/>
    <property type="project" value="UniProtKB-SubCell"/>
</dbReference>
<dbReference type="Gene3D" id="1.25.10.30">
    <property type="entry name" value="IP3 receptor type 1 binding core, RIH domain"/>
    <property type="match status" value="1"/>
</dbReference>
<feature type="transmembrane region" description="Helical" evidence="19">
    <location>
        <begin position="2131"/>
        <end position="2156"/>
    </location>
</feature>
<keyword evidence="6 19" id="KW-0109">Calcium transport</keyword>
<dbReference type="CDD" id="cd23289">
    <property type="entry name" value="beta-trefoil_MIR_ITPR3"/>
    <property type="match status" value="1"/>
</dbReference>
<evidence type="ECO:0000259" key="21">
    <source>
        <dbReference type="PROSITE" id="PS50919"/>
    </source>
</evidence>
<keyword evidence="9" id="KW-0677">Repeat</keyword>
<comment type="catalytic activity">
    <reaction evidence="18">
        <text>Ca(2+)(in) = Ca(2+)(out)</text>
        <dbReference type="Rhea" id="RHEA:29671"/>
        <dbReference type="ChEBI" id="CHEBI:29108"/>
    </reaction>
</comment>
<feature type="transmembrane region" description="Helical" evidence="19">
    <location>
        <begin position="2168"/>
        <end position="2186"/>
    </location>
</feature>
<dbReference type="Pfam" id="PF08454">
    <property type="entry name" value="RIH_assoc"/>
    <property type="match status" value="1"/>
</dbReference>
<reference evidence="22" key="1">
    <citation type="submission" date="2020-10" db="EMBL/GenBank/DDBJ databases">
        <title>Catharus ustulatus (Swainson's thrush) genome, bCatUst1, primary haplotype v2.</title>
        <authorList>
            <person name="Delmore K."/>
            <person name="Vafadar M."/>
            <person name="Formenti G."/>
            <person name="Chow W."/>
            <person name="Pelan S."/>
            <person name="Howe K."/>
            <person name="Rhie A."/>
            <person name="Mountcastle J."/>
            <person name="Haase B."/>
            <person name="Fedrigo O."/>
            <person name="Jarvis E.D."/>
        </authorList>
    </citation>
    <scope>NUCLEOTIDE SEQUENCE [LARGE SCALE GENOMIC DNA]</scope>
</reference>
<dbReference type="PANTHER" id="PTHR45816:SF1">
    <property type="entry name" value="INOSITOL 1,4,5-TRISPHOSPHATE RECEPTOR"/>
    <property type="match status" value="1"/>
</dbReference>
<comment type="similarity">
    <text evidence="3 19">Belongs to the InsP3 receptor family.</text>
</comment>
<dbReference type="InterPro" id="IPR015925">
    <property type="entry name" value="Ryanodine_IP3_receptor"/>
</dbReference>
<dbReference type="Gene3D" id="1.10.287.70">
    <property type="match status" value="1"/>
</dbReference>
<dbReference type="InterPro" id="IPR000493">
    <property type="entry name" value="InsP3_rcpt"/>
</dbReference>
<dbReference type="Pfam" id="PF01365">
    <property type="entry name" value="RYDR_ITPR"/>
    <property type="match status" value="2"/>
</dbReference>
<dbReference type="GO" id="GO:0030658">
    <property type="term" value="C:transport vesicle membrane"/>
    <property type="evidence" value="ECO:0007669"/>
    <property type="project" value="UniProtKB-SubCell"/>
</dbReference>
<dbReference type="Gene3D" id="2.80.10.50">
    <property type="match status" value="2"/>
</dbReference>
<comment type="function">
    <text evidence="19">Receptor for inositol 1,4,5-trisphosphate, a second messenger that mediates the release of intracellular calcium.</text>
</comment>
<dbReference type="GO" id="GO:0005220">
    <property type="term" value="F:inositol 1,4,5-trisphosphate-gated calcium channel activity"/>
    <property type="evidence" value="ECO:0007669"/>
    <property type="project" value="UniProtKB-UniRule"/>
</dbReference>
<feature type="transmembrane region" description="Helical" evidence="19">
    <location>
        <begin position="2414"/>
        <end position="2437"/>
    </location>
</feature>
<dbReference type="GO" id="GO:0051209">
    <property type="term" value="P:release of sequestered calcium ion into cytosol"/>
    <property type="evidence" value="ECO:0007669"/>
    <property type="project" value="UniProtKB-UniRule"/>
</dbReference>
<keyword evidence="7 19" id="KW-0107">Calcium channel</keyword>
<dbReference type="Pfam" id="PF08709">
    <property type="entry name" value="Ins145_P3_rec"/>
    <property type="match status" value="1"/>
</dbReference>
<evidence type="ECO:0000256" key="14">
    <source>
        <dbReference type="ARBA" id="ARBA00023170"/>
    </source>
</evidence>
<protein>
    <recommendedName>
        <fullName evidence="19">Inositol 1,4,5-trisphosphate receptor</fullName>
    </recommendedName>
</protein>
<proteinExistence type="inferred from homology"/>
<feature type="region of interest" description="Disordered" evidence="20">
    <location>
        <begin position="1072"/>
        <end position="1100"/>
    </location>
</feature>
<evidence type="ECO:0000256" key="13">
    <source>
        <dbReference type="ARBA" id="ARBA00023136"/>
    </source>
</evidence>
<dbReference type="Ensembl" id="ENSCUST00005023313.1">
    <property type="protein sequence ID" value="ENSCUSP00005022510.1"/>
    <property type="gene ID" value="ENSCUSG00005011777.1"/>
</dbReference>
<name>A0A8C3UYT2_CATUS</name>
<dbReference type="SUPFAM" id="SSF100909">
    <property type="entry name" value="IP3 receptor type 1 binding core, domain 2"/>
    <property type="match status" value="2"/>
</dbReference>
<evidence type="ECO:0000256" key="6">
    <source>
        <dbReference type="ARBA" id="ARBA00022568"/>
    </source>
</evidence>
<feature type="compositionally biased region" description="Basic and acidic residues" evidence="20">
    <location>
        <begin position="1084"/>
        <end position="1095"/>
    </location>
</feature>
<dbReference type="PROSITE" id="PS50919">
    <property type="entry name" value="MIR"/>
    <property type="match status" value="3"/>
</dbReference>
<reference evidence="22" key="2">
    <citation type="submission" date="2025-08" db="UniProtKB">
        <authorList>
            <consortium name="Ensembl"/>
        </authorList>
    </citation>
    <scope>IDENTIFICATION</scope>
</reference>
<dbReference type="InterPro" id="IPR013662">
    <property type="entry name" value="RIH_assoc-dom"/>
</dbReference>
<organism evidence="22 23">
    <name type="scientific">Catharus ustulatus</name>
    <name type="common">Russet-backed thrush</name>
    <name type="synonym">Hylocichla ustulatus</name>
    <dbReference type="NCBI Taxonomy" id="91951"/>
    <lineage>
        <taxon>Eukaryota</taxon>
        <taxon>Metazoa</taxon>
        <taxon>Chordata</taxon>
        <taxon>Craniata</taxon>
        <taxon>Vertebrata</taxon>
        <taxon>Euteleostomi</taxon>
        <taxon>Archelosauria</taxon>
        <taxon>Archosauria</taxon>
        <taxon>Dinosauria</taxon>
        <taxon>Saurischia</taxon>
        <taxon>Theropoda</taxon>
        <taxon>Coelurosauria</taxon>
        <taxon>Aves</taxon>
        <taxon>Neognathae</taxon>
        <taxon>Neoaves</taxon>
        <taxon>Telluraves</taxon>
        <taxon>Australaves</taxon>
        <taxon>Passeriformes</taxon>
        <taxon>Turdidae</taxon>
        <taxon>Catharus</taxon>
    </lineage>
</organism>
<dbReference type="SUPFAM" id="SSF82109">
    <property type="entry name" value="MIR domain"/>
    <property type="match status" value="2"/>
</dbReference>
<keyword evidence="17" id="KW-0968">Cytoplasmic vesicle</keyword>
<feature type="domain" description="MIR" evidence="21">
    <location>
        <begin position="295"/>
        <end position="365"/>
    </location>
</feature>
<accession>A0A8C3UYT2</accession>
<dbReference type="PANTHER" id="PTHR45816">
    <property type="entry name" value="MIR DOMAIN-CONTAINING PROTEIN"/>
    <property type="match status" value="1"/>
</dbReference>
<keyword evidence="19" id="KW-0106">Calcium</keyword>
<dbReference type="Pfam" id="PF00520">
    <property type="entry name" value="Ion_trans"/>
    <property type="match status" value="1"/>
</dbReference>
<feature type="transmembrane region" description="Helical" evidence="19">
    <location>
        <begin position="2299"/>
        <end position="2321"/>
    </location>
</feature>
<keyword evidence="16 19" id="KW-0407">Ion channel</keyword>
<evidence type="ECO:0000256" key="9">
    <source>
        <dbReference type="ARBA" id="ARBA00022737"/>
    </source>
</evidence>
<keyword evidence="12 19" id="KW-0406">Ion transport</keyword>
<dbReference type="Pfam" id="PF02815">
    <property type="entry name" value="MIR"/>
    <property type="match status" value="1"/>
</dbReference>
<dbReference type="InterPro" id="IPR036300">
    <property type="entry name" value="MIR_dom_sf"/>
</dbReference>
<gene>
    <name evidence="22" type="primary">ITPR3</name>
</gene>
<evidence type="ECO:0000256" key="12">
    <source>
        <dbReference type="ARBA" id="ARBA00023065"/>
    </source>
</evidence>
<keyword evidence="23" id="KW-1185">Reference proteome</keyword>
<keyword evidence="10 19" id="KW-0256">Endoplasmic reticulum</keyword>
<feature type="domain" description="MIR" evidence="21">
    <location>
        <begin position="232"/>
        <end position="288"/>
    </location>
</feature>
<evidence type="ECO:0000256" key="16">
    <source>
        <dbReference type="ARBA" id="ARBA00023303"/>
    </source>
</evidence>
<evidence type="ECO:0000256" key="8">
    <source>
        <dbReference type="ARBA" id="ARBA00022692"/>
    </source>
</evidence>
<keyword evidence="14 19" id="KW-0675">Receptor</keyword>
<evidence type="ECO:0000256" key="11">
    <source>
        <dbReference type="ARBA" id="ARBA00022989"/>
    </source>
</evidence>
<evidence type="ECO:0000256" key="5">
    <source>
        <dbReference type="ARBA" id="ARBA00022553"/>
    </source>
</evidence>
<comment type="domain">
    <text evidence="19">Composed of a large N-terminal cytoplasmic domain (CD) followed by a juxtamembrane domain (JD) and a transmembrane domain (TMD).</text>
</comment>
<dbReference type="Proteomes" id="UP000694563">
    <property type="component" value="Chromosome 25"/>
</dbReference>
<evidence type="ECO:0000256" key="2">
    <source>
        <dbReference type="ARBA" id="ARBA00004638"/>
    </source>
</evidence>
<feature type="region of interest" description="Disordered" evidence="20">
    <location>
        <begin position="2568"/>
        <end position="2587"/>
    </location>
</feature>
<sequence>MNEMSSFLHIGDIVSLYAEGSVNGFISTLGLVDDRCVVEPAAGDLDNPPKKFRDCLFKVCPMNRYSAQKQYWKAKQTKQDKDKIADVVLLQKLQHAAQMEQKQNETENKKVHGDVVKYGSVIQLLHMKSNKYLTVNKRLPALLEKNAMRVTLDATGNEGSWLFIQPFWKLRSNGDNVVVGDKVILNPVNAGQPLHASNYELADNAGCKEVNSVNCNTSWKINLFMQFCDHMEEVLKGGDVVRLFHAEQEKFLTCDEYKGKLHVFLRTTLRQSATSATSSNALWEVEVVHHDPCRGGAGHWNGLYRFKHLATGNYLAAEENPSYKGDVASPKQRPRRRNTGEKIKYRLVAVPHGNDIASLFELDPTTLQKTDSFVPRNSYVRLRHLCTNTWIQSTNVPIDIDEERPIRLMLGTCPTKEDKEAFAIVSVPVSEIRDLDFANDASSMLANVVEKMNEGFLSQNDRRFVIHDVPNNGQNVLDIVVTKPNRERQKLMREQKHPEIFGIPEGPLSRTRAGGPLVRLEELSDQKNAPYHPRSATTSWMRDTITALPAQQPQAAGEAHPPRTEVETFVSLVRKNREPRFLDYLSDLCVSNHIAIPVTQELICKCVLDSKNSDILIKTELRPVKEMSQTHEYLSIEYSEEEVWLTWTDKNNDHHEKSIRQLAQEARAGNAHDENVLSYYRYQLKLFARMCLDRQYLAIKEISQQLGVDLIFLCMADEMLPFDLRASFCHLMLHVHVDRDPQELVMPVKFARLWTEIPTAITIKDYDSNLNVSRDDKKNKFASTMEFVEDYLNNVVSEAVPFANEEKNKLTFEVVSLAHNLIYFGFYSFSELLRLTRTLLGIIDCVQNPHSGGKNQIMSIQGVGHMMTTMVLSRKQSIFSSPSLSAGSAPEQVDRGRSIENENIVVMETKLKILKILQFILNVRLDYRISYLLSVFKKEFVEVYPMQDSAADGTAPAFDSSSNSPTLLLVHPQLSKPQGPGGHSSMLEVDDEGGRMFLRVLIHLTMHDYPPLISGSLQLLFKHFSQRQEVLHTFKQVQLLISAQDVENYKVIKSELDKLRMMVEKSELWVDKKGSTKGDSTGDGNKKEKKEHGADEEVIAPGEKSSENYQIVKGILERLNKMCGVGEQVRKKQQRLLKNMDAHKVMLDLLQIPYEKGDAKMMEILKFTHQFLQKFCAGNQENQALLHKHLNLFLTPGLLEAETMQHIFLNNYQLCSEINEAVPQHFIHCVATHGRHVQYLDFLHTIIKAEGKYVKKCQDMIMTELTNAGDDVVVFYNDKASLATLLEMMTAARDGVEENSPLMYHISLVDLLAACAEGKNVYTEIKCTSLLPLEDVVRVVTHEDCITEVKMAYVNFVNHCYVDTEVEMKEIYTSNHIWTLFENFTLDMAQMCKKREKRLPDATLEKYVLTVVLDTINAFFSSPFSENSTSLQTHQTIVVQLLQSTMRLLECPWLQQQHKSSVESCIRTLAMVAKSRSIALPMDLDAHVSSLLNSSSTSTVQRNTSSYKAATRTFPRVSTTPNQWDYKNIIEKLQDIINALEDRLKPLVEAELSVLVDVLHRPELLFMEGTEAFQRCESGGFLSKLVQHTKDLMETEEKLCIKVLRTLQQMLVKRNKYGERGNLLRKMLMNNYLQNKRSSSKGEMGDAAGGGQDQDWSAIAAVQCRLDREGATKLVADLIMNTKNEKIFQESILLAIRLLDGGNTEIQKSFYNLMTSDKKSEKFFKVLHDRMKKAQQETKSTVSVNMSDIGNKPHEDKDEPDPGTKGTGPCPFVPSAGPALGHDPGEQGQNNEMGVTVLIMEPILRFLQLLCENHNRDLQNFLRCQNNKTNYNLVCETLQFLDIMCGSTTGGLGLLGLYINEYNVALITQTLETLTEYCQGPCHENQSCIVTHESNGIDIITALILNDISPLCKYRMDLVLQLKDNASKLLLALMESRHDSENAERILISLRPQELVDVIKKAYLQEEECENAEVSPREVGHNIYILALQLSRHNKSLQQLLKPVKRIQEEEEEGISSMLSLNNKQLSQMLKSTAPVQEEEEDPLAYYEKHTSQIEIVRLDRSMEQIIFPVPGICEFLTKETKYRLFTTTEQDEQGSKVSDFFDQSSFLHNEMEWQKKLRSMPLMYWFSRRMTLWGSISFNLAVFINIIIAFFYPYVEATSMGVLDSPLISLLFWILICFSIMALFTKRYGVRPLLVALILRSIYYLGIGLTLNILGALNLTNKIVFVVSFVGNRGTFIRGYKAMIMDVEFLYHVGYIVTSVLGLFVHELFYSILLFDLIYREETLFNVIKSVTRNGRSILLTALLALILVYLFSIVGFLFLKDDFILEVDRLPDNDPLGMQRNVETFMESCSTLALLSSPEADPEQWERACDTLLMCIVTVLNHGLRNGGGVGDILRKPSKDESLFPARVVYDLLFFFIVIIIVLNLIFGVIIDTFADLRSEKQKKEEILKTTCFICGLERDKFDNKTVSFEEHIKYEHNMWNYLYFIVLVRVKNKTDYTGPESYVAQMIKNKNLDWFPRMRAMSLVSNEGEGEQNEIRNLQDKLNTTMKLVSHLTSQLNELKEQMTEQRKRRQRMGFVDVQNTMNH</sequence>
<evidence type="ECO:0000256" key="15">
    <source>
        <dbReference type="ARBA" id="ARBA00023286"/>
    </source>
</evidence>
<reference evidence="22" key="3">
    <citation type="submission" date="2025-09" db="UniProtKB">
        <authorList>
            <consortium name="Ensembl"/>
        </authorList>
    </citation>
    <scope>IDENTIFICATION</scope>
</reference>
<keyword evidence="11 19" id="KW-1133">Transmembrane helix</keyword>
<evidence type="ECO:0000256" key="1">
    <source>
        <dbReference type="ARBA" id="ARBA00004477"/>
    </source>
</evidence>
<dbReference type="InterPro" id="IPR016093">
    <property type="entry name" value="MIR_motif"/>
</dbReference>
<keyword evidence="15 19" id="KW-1071">Ligand-gated ion channel</keyword>
<feature type="compositionally biased region" description="Basic and acidic residues" evidence="20">
    <location>
        <begin position="1751"/>
        <end position="1762"/>
    </location>
</feature>
<feature type="compositionally biased region" description="Polar residues" evidence="20">
    <location>
        <begin position="1737"/>
        <end position="1748"/>
    </location>
</feature>
<evidence type="ECO:0000256" key="18">
    <source>
        <dbReference type="ARBA" id="ARBA00036634"/>
    </source>
</evidence>
<feature type="transmembrane region" description="Helical" evidence="19">
    <location>
        <begin position="2254"/>
        <end position="2279"/>
    </location>
</feature>
<feature type="region of interest" description="Disordered" evidence="20">
    <location>
        <begin position="1734"/>
        <end position="1789"/>
    </location>
</feature>
<evidence type="ECO:0000313" key="22">
    <source>
        <dbReference type="Ensembl" id="ENSCUSP00005022510.1"/>
    </source>
</evidence>
<evidence type="ECO:0000313" key="23">
    <source>
        <dbReference type="Proteomes" id="UP000694563"/>
    </source>
</evidence>
<dbReference type="PRINTS" id="PR00779">
    <property type="entry name" value="INSP3RECEPTR"/>
</dbReference>
<evidence type="ECO:0000256" key="17">
    <source>
        <dbReference type="ARBA" id="ARBA00023329"/>
    </source>
</evidence>
<dbReference type="InterPro" id="IPR005821">
    <property type="entry name" value="Ion_trans_dom"/>
</dbReference>
<dbReference type="InterPro" id="IPR000699">
    <property type="entry name" value="RIH_dom"/>
</dbReference>
<evidence type="ECO:0000256" key="4">
    <source>
        <dbReference type="ARBA" id="ARBA00022448"/>
    </source>
</evidence>
<comment type="subunit">
    <text evidence="19">Homotetramer.</text>
</comment>
<comment type="subcellular location">
    <subcellularLocation>
        <location evidence="2">Cytoplasmic vesicle</location>
        <location evidence="2">Secretory vesicle membrane</location>
        <topology evidence="2">Multi-pass membrane protein</topology>
    </subcellularLocation>
    <subcellularLocation>
        <location evidence="1 19">Endoplasmic reticulum membrane</location>
        <topology evidence="1 19">Multi-pass membrane protein</topology>
    </subcellularLocation>
</comment>
<keyword evidence="8 19" id="KW-0812">Transmembrane</keyword>
<evidence type="ECO:0000256" key="19">
    <source>
        <dbReference type="RuleBase" id="RU368044"/>
    </source>
</evidence>